<evidence type="ECO:0000256" key="3">
    <source>
        <dbReference type="ARBA" id="ARBA00022771"/>
    </source>
</evidence>
<accession>A0A6L2Q3G7</accession>
<dbReference type="SMART" id="SM00343">
    <property type="entry name" value="ZnF_C2HC"/>
    <property type="match status" value="4"/>
</dbReference>
<evidence type="ECO:0000256" key="2">
    <source>
        <dbReference type="ARBA" id="ARBA00022737"/>
    </source>
</evidence>
<evidence type="ECO:0000256" key="6">
    <source>
        <dbReference type="SAM" id="MobiDB-lite"/>
    </source>
</evidence>
<feature type="region of interest" description="Disordered" evidence="6">
    <location>
        <begin position="1"/>
        <end position="26"/>
    </location>
</feature>
<dbReference type="InterPro" id="IPR001878">
    <property type="entry name" value="Znf_CCHC"/>
</dbReference>
<gene>
    <name evidence="8" type="ORF">Cfor_05320</name>
</gene>
<dbReference type="InterPro" id="IPR036875">
    <property type="entry name" value="Znf_CCHC_sf"/>
</dbReference>
<comment type="caution">
    <text evidence="8">The sequence shown here is derived from an EMBL/GenBank/DDBJ whole genome shotgun (WGS) entry which is preliminary data.</text>
</comment>
<dbReference type="PANTHER" id="PTHR46242:SF1">
    <property type="entry name" value="ZINC FINGER CCHC DOMAIN-CONTAINING PROTEIN 9"/>
    <property type="match status" value="1"/>
</dbReference>
<dbReference type="FunFam" id="4.10.60.10:FF:000091">
    <property type="entry name" value="Zinc finger CCHC-type-containing 9"/>
    <property type="match status" value="1"/>
</dbReference>
<dbReference type="InParanoid" id="A0A6L2Q3G7"/>
<dbReference type="EMBL" id="BLKM01009550">
    <property type="protein sequence ID" value="GFG37295.1"/>
    <property type="molecule type" value="Genomic_DNA"/>
</dbReference>
<dbReference type="PROSITE" id="PS50158">
    <property type="entry name" value="ZF_CCHC"/>
    <property type="match status" value="2"/>
</dbReference>
<dbReference type="AlphaFoldDB" id="A0A6L2Q3G7"/>
<dbReference type="GO" id="GO:0008270">
    <property type="term" value="F:zinc ion binding"/>
    <property type="evidence" value="ECO:0007669"/>
    <property type="project" value="UniProtKB-KW"/>
</dbReference>
<keyword evidence="2" id="KW-0677">Repeat</keyword>
<organism evidence="8 9">
    <name type="scientific">Coptotermes formosanus</name>
    <name type="common">Formosan subterranean termite</name>
    <dbReference type="NCBI Taxonomy" id="36987"/>
    <lineage>
        <taxon>Eukaryota</taxon>
        <taxon>Metazoa</taxon>
        <taxon>Ecdysozoa</taxon>
        <taxon>Arthropoda</taxon>
        <taxon>Hexapoda</taxon>
        <taxon>Insecta</taxon>
        <taxon>Pterygota</taxon>
        <taxon>Neoptera</taxon>
        <taxon>Polyneoptera</taxon>
        <taxon>Dictyoptera</taxon>
        <taxon>Blattodea</taxon>
        <taxon>Blattoidea</taxon>
        <taxon>Termitoidae</taxon>
        <taxon>Rhinotermitidae</taxon>
        <taxon>Coptotermes</taxon>
    </lineage>
</organism>
<protein>
    <recommendedName>
        <fullName evidence="7">CCHC-type domain-containing protein</fullName>
    </recommendedName>
</protein>
<feature type="domain" description="CCHC-type" evidence="7">
    <location>
        <begin position="334"/>
        <end position="349"/>
    </location>
</feature>
<evidence type="ECO:0000259" key="7">
    <source>
        <dbReference type="PROSITE" id="PS50158"/>
    </source>
</evidence>
<dbReference type="PANTHER" id="PTHR46242">
    <property type="entry name" value="ZINC FINGER CCHC DOMAIN-CONTAINING PROTEIN 9 ZCCHC9"/>
    <property type="match status" value="1"/>
</dbReference>
<dbReference type="Pfam" id="PF00098">
    <property type="entry name" value="zf-CCHC"/>
    <property type="match status" value="2"/>
</dbReference>
<dbReference type="SUPFAM" id="SSF57756">
    <property type="entry name" value="Retrovirus zinc finger-like domains"/>
    <property type="match status" value="2"/>
</dbReference>
<dbReference type="OrthoDB" id="3863715at2759"/>
<proteinExistence type="predicted"/>
<keyword evidence="9" id="KW-1185">Reference proteome</keyword>
<evidence type="ECO:0000256" key="1">
    <source>
        <dbReference type="ARBA" id="ARBA00022723"/>
    </source>
</evidence>
<reference evidence="9" key="1">
    <citation type="submission" date="2020-01" db="EMBL/GenBank/DDBJ databases">
        <title>Draft genome sequence of the Termite Coptotermes fromosanus.</title>
        <authorList>
            <person name="Itakura S."/>
            <person name="Yosikawa Y."/>
            <person name="Umezawa K."/>
        </authorList>
    </citation>
    <scope>NUCLEOTIDE SEQUENCE [LARGE SCALE GENOMIC DNA]</scope>
</reference>
<dbReference type="GO" id="GO:0003676">
    <property type="term" value="F:nucleic acid binding"/>
    <property type="evidence" value="ECO:0007669"/>
    <property type="project" value="InterPro"/>
</dbReference>
<dbReference type="GO" id="GO:0005730">
    <property type="term" value="C:nucleolus"/>
    <property type="evidence" value="ECO:0007669"/>
    <property type="project" value="TreeGrafter"/>
</dbReference>
<keyword evidence="4" id="KW-0862">Zinc</keyword>
<feature type="domain" description="CCHC-type" evidence="7">
    <location>
        <begin position="387"/>
        <end position="402"/>
    </location>
</feature>
<evidence type="ECO:0000256" key="4">
    <source>
        <dbReference type="ARBA" id="ARBA00022833"/>
    </source>
</evidence>
<sequence>MTRFARARGSKSSNERTPEEATSWNQMKQQLGEKWKLSKKDQTERTCTKFEVSDIQRSEWAVFEESAKKLSSCTDDKRKKHKCMVTVKPDRNISKLRESYSKKKEKLHTVANINVRVQKKKAVKKRSKKIKTVFDGVCIPDNENMMETEQIRNRKIERKEKNHGLKTTLVTKTAVKDTQSDDLEDKDEATACVKLTSQEKNMKNQRKKKLKIKHTDSRSPDCEIKRENASTKDICQDNQDENYKRKFDGRKIRDKSHKQRKLKMCAVRMFINGKEIEVMKFDGFPIKKEDAERLEKLRQNLLEKGITQKEVASIIKQERRKAEKALARERKKVCFHCRNSGHVLSQCPELGSSNESGTGICFKCGSTEHTHFQCQVIHSQDFRYAVCFVCKEQGHIARQCPDNPRGLYPKGGACKVCGDVTHLKKDCPDLVKEKEQQTITLRTLDNNSLDILEEELKDTSESSGQNFMKKKKVVRF</sequence>
<dbReference type="Gene3D" id="4.10.60.10">
    <property type="entry name" value="Zinc finger, CCHC-type"/>
    <property type="match status" value="2"/>
</dbReference>
<evidence type="ECO:0000256" key="5">
    <source>
        <dbReference type="PROSITE-ProRule" id="PRU00047"/>
    </source>
</evidence>
<evidence type="ECO:0000313" key="8">
    <source>
        <dbReference type="EMBL" id="GFG37295.1"/>
    </source>
</evidence>
<evidence type="ECO:0000313" key="9">
    <source>
        <dbReference type="Proteomes" id="UP000502823"/>
    </source>
</evidence>
<dbReference type="Proteomes" id="UP000502823">
    <property type="component" value="Unassembled WGS sequence"/>
</dbReference>
<keyword evidence="3 5" id="KW-0863">Zinc-finger</keyword>
<keyword evidence="1" id="KW-0479">Metal-binding</keyword>
<name>A0A6L2Q3G7_COPFO</name>
<dbReference type="InterPro" id="IPR042246">
    <property type="entry name" value="ZCCHC9"/>
</dbReference>